<dbReference type="GO" id="GO:0016628">
    <property type="term" value="F:oxidoreductase activity, acting on the CH-CH group of donors, NAD or NADP as acceptor"/>
    <property type="evidence" value="ECO:0007669"/>
    <property type="project" value="InterPro"/>
</dbReference>
<dbReference type="PIRSF" id="PIRSF000124">
    <property type="entry name" value="UDPglc_GDPman_dh"/>
    <property type="match status" value="1"/>
</dbReference>
<feature type="domain" description="UDP-glucose/GDP-mannose dehydrogenase C-terminal" evidence="4">
    <location>
        <begin position="347"/>
        <end position="447"/>
    </location>
</feature>
<evidence type="ECO:0000259" key="4">
    <source>
        <dbReference type="SMART" id="SM00984"/>
    </source>
</evidence>
<dbReference type="PIRSF" id="PIRSF500136">
    <property type="entry name" value="UDP_ManNAc_DH"/>
    <property type="match status" value="1"/>
</dbReference>
<evidence type="ECO:0000256" key="1">
    <source>
        <dbReference type="ARBA" id="ARBA00023002"/>
    </source>
</evidence>
<dbReference type="GO" id="GO:0051287">
    <property type="term" value="F:NAD binding"/>
    <property type="evidence" value="ECO:0007669"/>
    <property type="project" value="InterPro"/>
</dbReference>
<name>A0A6T6M4P7_9RHOD</name>
<dbReference type="InterPro" id="IPR036220">
    <property type="entry name" value="UDP-Glc/GDP-Man_DH_C_sf"/>
</dbReference>
<keyword evidence="2" id="KW-0520">NAD</keyword>
<dbReference type="InterPro" id="IPR014027">
    <property type="entry name" value="UDP-Glc/GDP-Man_DH_C"/>
</dbReference>
<dbReference type="AlphaFoldDB" id="A0A6T6M4P7"/>
<reference evidence="5" key="1">
    <citation type="submission" date="2021-01" db="EMBL/GenBank/DDBJ databases">
        <authorList>
            <person name="Corre E."/>
            <person name="Pelletier E."/>
            <person name="Niang G."/>
            <person name="Scheremetjew M."/>
            <person name="Finn R."/>
            <person name="Kale V."/>
            <person name="Holt S."/>
            <person name="Cochrane G."/>
            <person name="Meng A."/>
            <person name="Brown T."/>
            <person name="Cohen L."/>
        </authorList>
    </citation>
    <scope>NUCLEOTIDE SEQUENCE</scope>
    <source>
        <strain evidence="5">CCMP3278</strain>
    </source>
</reference>
<dbReference type="EMBL" id="HBFP01005191">
    <property type="protein sequence ID" value="CAD8819297.1"/>
    <property type="molecule type" value="Transcribed_RNA"/>
</dbReference>
<dbReference type="Gene3D" id="3.40.50.720">
    <property type="entry name" value="NAD(P)-binding Rossmann-like Domain"/>
    <property type="match status" value="2"/>
</dbReference>
<dbReference type="InterPro" id="IPR008927">
    <property type="entry name" value="6-PGluconate_DH-like_C_sf"/>
</dbReference>
<proteinExistence type="inferred from homology"/>
<evidence type="ECO:0000256" key="2">
    <source>
        <dbReference type="ARBA" id="ARBA00023027"/>
    </source>
</evidence>
<dbReference type="PANTHER" id="PTHR43491:SF1">
    <property type="entry name" value="UDP-N-ACETYL-D-MANNOSAMINE DEHYDROGENASE"/>
    <property type="match status" value="1"/>
</dbReference>
<keyword evidence="1" id="KW-0560">Oxidoreductase</keyword>
<evidence type="ECO:0000313" key="5">
    <source>
        <dbReference type="EMBL" id="CAD8819297.1"/>
    </source>
</evidence>
<gene>
    <name evidence="5" type="ORF">TOLI1172_LOCUS3686</name>
    <name evidence="6" type="ORF">TOLI1172_LOCUS3687</name>
</gene>
<dbReference type="SUPFAM" id="SSF51735">
    <property type="entry name" value="NAD(P)-binding Rossmann-fold domains"/>
    <property type="match status" value="1"/>
</dbReference>
<evidence type="ECO:0000313" key="6">
    <source>
        <dbReference type="EMBL" id="CAD8819298.1"/>
    </source>
</evidence>
<accession>A0A6T6M4P7</accession>
<dbReference type="InterPro" id="IPR036291">
    <property type="entry name" value="NAD(P)-bd_dom_sf"/>
</dbReference>
<dbReference type="GO" id="GO:0000271">
    <property type="term" value="P:polysaccharide biosynthetic process"/>
    <property type="evidence" value="ECO:0007669"/>
    <property type="project" value="InterPro"/>
</dbReference>
<dbReference type="Pfam" id="PF00984">
    <property type="entry name" value="UDPG_MGDP_dh"/>
    <property type="match status" value="1"/>
</dbReference>
<dbReference type="EMBL" id="HBFP01005192">
    <property type="protein sequence ID" value="CAD8819298.1"/>
    <property type="molecule type" value="Transcribed_RNA"/>
</dbReference>
<dbReference type="SUPFAM" id="SSF52413">
    <property type="entry name" value="UDP-glucose/GDP-mannose dehydrogenase C-terminal domain"/>
    <property type="match status" value="1"/>
</dbReference>
<organism evidence="5">
    <name type="scientific">Timspurckia oligopyrenoides</name>
    <dbReference type="NCBI Taxonomy" id="708627"/>
    <lineage>
        <taxon>Eukaryota</taxon>
        <taxon>Rhodophyta</taxon>
        <taxon>Bangiophyceae</taxon>
        <taxon>Porphyridiales</taxon>
        <taxon>Porphyridiaceae</taxon>
        <taxon>Timspurckia</taxon>
    </lineage>
</organism>
<dbReference type="SUPFAM" id="SSF48179">
    <property type="entry name" value="6-phosphogluconate dehydrogenase C-terminal domain-like"/>
    <property type="match status" value="1"/>
</dbReference>
<evidence type="ECO:0000256" key="3">
    <source>
        <dbReference type="PIRNR" id="PIRNR000124"/>
    </source>
</evidence>
<comment type="similarity">
    <text evidence="3">Belongs to the UDP-glucose/GDP-mannose dehydrogenase family.</text>
</comment>
<dbReference type="InterPro" id="IPR028359">
    <property type="entry name" value="UDP_ManNAc/GlcNAc_DH"/>
</dbReference>
<dbReference type="PANTHER" id="PTHR43491">
    <property type="entry name" value="UDP-N-ACETYL-D-MANNOSAMINE DEHYDROGENASE"/>
    <property type="match status" value="1"/>
</dbReference>
<dbReference type="Pfam" id="PF03720">
    <property type="entry name" value="UDPG_MGDP_dh_C"/>
    <property type="match status" value="1"/>
</dbReference>
<protein>
    <recommendedName>
        <fullName evidence="4">UDP-glucose/GDP-mannose dehydrogenase C-terminal domain-containing protein</fullName>
    </recommendedName>
</protein>
<dbReference type="InterPro" id="IPR017476">
    <property type="entry name" value="UDP-Glc/GDP-Man"/>
</dbReference>
<dbReference type="InterPro" id="IPR014026">
    <property type="entry name" value="UDP-Glc/GDP-Man_DH_dimer"/>
</dbReference>
<sequence>MAAIEIYNELQRKIDDYDAVIGVFGLGYVGLPLCVALFQSGFKVVGLDVDHRKIEMLNEGVSYIQHIPKKSWIALRDSDRFTATSDIDKLDSFNIDSYIICLPTPVGPHNEPDMQYVFRAVERISDVLRPGTLVILESTTYPGTTEEDVVRILARTDRTDVNRPQELELGTDFFVAFSPEREDPGNVDFTTQSIPKLVGGACEKSGLLASLLYKRANFEQPVLVRSARVAECAKLVENIYRSVNIALVNELKVVFDAMDVDIWDVLDAAETKPFGFQRFNPGPGIGGHCIPVDPFYLAWKAREYGVQTDFIELAARVNARMPSYVVKRLQRAFNDKCQRAVHGARILLLGIAFKPDVDDIRESPALVIWEELAALGATVNFYDPHIPELPPTRKHAHFAGQKSIAWTQEEIHQHDSIIVITHHRAVDLETLKGYPGIVIDSRNAVSPHLGLNVYKA</sequence>
<dbReference type="Pfam" id="PF03721">
    <property type="entry name" value="UDPG_MGDP_dh_N"/>
    <property type="match status" value="1"/>
</dbReference>
<dbReference type="SMART" id="SM00984">
    <property type="entry name" value="UDPG_MGDP_dh_C"/>
    <property type="match status" value="1"/>
</dbReference>
<dbReference type="GO" id="GO:0016616">
    <property type="term" value="F:oxidoreductase activity, acting on the CH-OH group of donors, NAD or NADP as acceptor"/>
    <property type="evidence" value="ECO:0007669"/>
    <property type="project" value="InterPro"/>
</dbReference>
<dbReference type="InterPro" id="IPR001732">
    <property type="entry name" value="UDP-Glc/GDP-Man_DH_N"/>
</dbReference>
<dbReference type="NCBIfam" id="TIGR03026">
    <property type="entry name" value="NDP-sugDHase"/>
    <property type="match status" value="1"/>
</dbReference>